<dbReference type="AlphaFoldDB" id="A0A271J3E1"/>
<comment type="caution">
    <text evidence="1">The sequence shown here is derived from an EMBL/GenBank/DDBJ whole genome shotgun (WGS) entry which is preliminary data.</text>
</comment>
<keyword evidence="2" id="KW-1185">Reference proteome</keyword>
<protein>
    <submittedName>
        <fullName evidence="1">Uncharacterized protein</fullName>
    </submittedName>
</protein>
<sequence length="124" mass="13211">MEDLGPGPDVPRNYGLYGLMAGVRGPVTLFEPRGLPDDVPFGTRWDLRDGPGAEDDLAHSWLTTAEVREVAETYESHPALAGRAEDGRPRVPPGFAATVGAMEAVDRWCAKNGGGEAVLVFSFG</sequence>
<accession>A0A271J3E1</accession>
<organism evidence="1 2">
    <name type="scientific">Rubrivirga marina</name>
    <dbReference type="NCBI Taxonomy" id="1196024"/>
    <lineage>
        <taxon>Bacteria</taxon>
        <taxon>Pseudomonadati</taxon>
        <taxon>Rhodothermota</taxon>
        <taxon>Rhodothermia</taxon>
        <taxon>Rhodothermales</taxon>
        <taxon>Rubricoccaceae</taxon>
        <taxon>Rubrivirga</taxon>
    </lineage>
</organism>
<dbReference type="Proteomes" id="UP000216339">
    <property type="component" value="Unassembled WGS sequence"/>
</dbReference>
<evidence type="ECO:0000313" key="2">
    <source>
        <dbReference type="Proteomes" id="UP000216339"/>
    </source>
</evidence>
<evidence type="ECO:0000313" key="1">
    <source>
        <dbReference type="EMBL" id="PAP77219.1"/>
    </source>
</evidence>
<dbReference type="EMBL" id="MQWD01000001">
    <property type="protein sequence ID" value="PAP77219.1"/>
    <property type="molecule type" value="Genomic_DNA"/>
</dbReference>
<name>A0A271J3E1_9BACT</name>
<gene>
    <name evidence="1" type="ORF">BSZ37_12640</name>
</gene>
<proteinExistence type="predicted"/>
<reference evidence="1 2" key="1">
    <citation type="submission" date="2016-11" db="EMBL/GenBank/DDBJ databases">
        <title>Study of marine rhodopsin-containing bacteria.</title>
        <authorList>
            <person name="Yoshizawa S."/>
            <person name="Kumagai Y."/>
            <person name="Kogure K."/>
        </authorList>
    </citation>
    <scope>NUCLEOTIDE SEQUENCE [LARGE SCALE GENOMIC DNA]</scope>
    <source>
        <strain evidence="1 2">SAORIC-28</strain>
    </source>
</reference>